<dbReference type="AlphaFoldDB" id="A0AAW2YZE3"/>
<organism evidence="1 2">
    <name type="scientific">Acrasis kona</name>
    <dbReference type="NCBI Taxonomy" id="1008807"/>
    <lineage>
        <taxon>Eukaryota</taxon>
        <taxon>Discoba</taxon>
        <taxon>Heterolobosea</taxon>
        <taxon>Tetramitia</taxon>
        <taxon>Eutetramitia</taxon>
        <taxon>Acrasidae</taxon>
        <taxon>Acrasis</taxon>
    </lineage>
</organism>
<evidence type="ECO:0000313" key="2">
    <source>
        <dbReference type="Proteomes" id="UP001431209"/>
    </source>
</evidence>
<accession>A0AAW2YZE3</accession>
<keyword evidence="2" id="KW-1185">Reference proteome</keyword>
<dbReference type="Proteomes" id="UP001431209">
    <property type="component" value="Unassembled WGS sequence"/>
</dbReference>
<proteinExistence type="predicted"/>
<dbReference type="EMBL" id="JAOPGA020000821">
    <property type="protein sequence ID" value="KAL0482183.1"/>
    <property type="molecule type" value="Genomic_DNA"/>
</dbReference>
<evidence type="ECO:0000313" key="1">
    <source>
        <dbReference type="EMBL" id="KAL0482183.1"/>
    </source>
</evidence>
<comment type="caution">
    <text evidence="1">The sequence shown here is derived from an EMBL/GenBank/DDBJ whole genome shotgun (WGS) entry which is preliminary data.</text>
</comment>
<name>A0AAW2YZE3_9EUKA</name>
<sequence length="139" mass="16023">MAGTHDEQKDQTVRQYLHDMSNLTTFGSQAEILAAAKAYKATVMVYINGKSHGRGHKIKIYVYKNDDKKPTECKLDEAPKNIDQLKGMIISYLKRDDIREWEDREELVDFDAKHVKLNKSVAKDPNGKSFTIKSKWSFE</sequence>
<gene>
    <name evidence="1" type="ORF">AKO1_013377</name>
</gene>
<dbReference type="Gene3D" id="3.90.70.80">
    <property type="match status" value="1"/>
</dbReference>
<protein>
    <submittedName>
        <fullName evidence="1">Developmentally-regulated protein</fullName>
    </submittedName>
</protein>
<reference evidence="1 2" key="1">
    <citation type="submission" date="2024-03" db="EMBL/GenBank/DDBJ databases">
        <title>The Acrasis kona genome and developmental transcriptomes reveal deep origins of eukaryotic multicellular pathways.</title>
        <authorList>
            <person name="Sheikh S."/>
            <person name="Fu C.-J."/>
            <person name="Brown M.W."/>
            <person name="Baldauf S.L."/>
        </authorList>
    </citation>
    <scope>NUCLEOTIDE SEQUENCE [LARGE SCALE GENOMIC DNA]</scope>
    <source>
        <strain evidence="1 2">ATCC MYA-3509</strain>
    </source>
</reference>